<accession>A0A1I5X959</accession>
<evidence type="ECO:0000256" key="5">
    <source>
        <dbReference type="ARBA" id="ARBA00023004"/>
    </source>
</evidence>
<dbReference type="PANTHER" id="PTHR46696">
    <property type="entry name" value="P450, PUTATIVE (EUROFUNG)-RELATED"/>
    <property type="match status" value="1"/>
</dbReference>
<evidence type="ECO:0000256" key="4">
    <source>
        <dbReference type="ARBA" id="ARBA00023002"/>
    </source>
</evidence>
<evidence type="ECO:0000313" key="8">
    <source>
        <dbReference type="EMBL" id="SFQ28519.1"/>
    </source>
</evidence>
<dbReference type="CDD" id="cd11029">
    <property type="entry name" value="CYP107-like"/>
    <property type="match status" value="1"/>
</dbReference>
<dbReference type="Pfam" id="PF00067">
    <property type="entry name" value="p450"/>
    <property type="match status" value="1"/>
</dbReference>
<evidence type="ECO:0000256" key="6">
    <source>
        <dbReference type="ARBA" id="ARBA00023033"/>
    </source>
</evidence>
<evidence type="ECO:0000256" key="1">
    <source>
        <dbReference type="ARBA" id="ARBA00010617"/>
    </source>
</evidence>
<dbReference type="FunFam" id="1.10.630.10:FF:000018">
    <property type="entry name" value="Cytochrome P450 monooxygenase"/>
    <property type="match status" value="1"/>
</dbReference>
<dbReference type="STRING" id="1993.SAMN04489713_12624"/>
<dbReference type="InterPro" id="IPR002397">
    <property type="entry name" value="Cyt_P450_B"/>
</dbReference>
<dbReference type="AlphaFoldDB" id="A0A1I5X959"/>
<dbReference type="InterPro" id="IPR017972">
    <property type="entry name" value="Cyt_P450_CS"/>
</dbReference>
<keyword evidence="3 7" id="KW-0479">Metal-binding</keyword>
<reference evidence="8 9" key="1">
    <citation type="submission" date="2016-10" db="EMBL/GenBank/DDBJ databases">
        <authorList>
            <person name="de Groot N.N."/>
        </authorList>
    </citation>
    <scope>NUCLEOTIDE SEQUENCE [LARGE SCALE GENOMIC DNA]</scope>
    <source>
        <strain evidence="8 9">DSM 43067</strain>
    </source>
</reference>
<dbReference type="InterPro" id="IPR001128">
    <property type="entry name" value="Cyt_P450"/>
</dbReference>
<keyword evidence="6 7" id="KW-0503">Monooxygenase</keyword>
<dbReference type="eggNOG" id="COG2124">
    <property type="taxonomic scope" value="Bacteria"/>
</dbReference>
<evidence type="ECO:0000256" key="2">
    <source>
        <dbReference type="ARBA" id="ARBA00022617"/>
    </source>
</evidence>
<keyword evidence="2 7" id="KW-0349">Heme</keyword>
<keyword evidence="5 7" id="KW-0408">Iron</keyword>
<dbReference type="EMBL" id="FOVH01000026">
    <property type="protein sequence ID" value="SFQ28519.1"/>
    <property type="molecule type" value="Genomic_DNA"/>
</dbReference>
<dbReference type="GO" id="GO:0004497">
    <property type="term" value="F:monooxygenase activity"/>
    <property type="evidence" value="ECO:0007669"/>
    <property type="project" value="UniProtKB-KW"/>
</dbReference>
<organism evidence="8 9">
    <name type="scientific">Actinomadura madurae</name>
    <dbReference type="NCBI Taxonomy" id="1993"/>
    <lineage>
        <taxon>Bacteria</taxon>
        <taxon>Bacillati</taxon>
        <taxon>Actinomycetota</taxon>
        <taxon>Actinomycetes</taxon>
        <taxon>Streptosporangiales</taxon>
        <taxon>Thermomonosporaceae</taxon>
        <taxon>Actinomadura</taxon>
    </lineage>
</organism>
<name>A0A1I5X959_9ACTN</name>
<dbReference type="Gene3D" id="1.10.630.10">
    <property type="entry name" value="Cytochrome P450"/>
    <property type="match status" value="1"/>
</dbReference>
<keyword evidence="4 7" id="KW-0560">Oxidoreductase</keyword>
<dbReference type="PRINTS" id="PR00359">
    <property type="entry name" value="BP450"/>
</dbReference>
<comment type="similarity">
    <text evidence="1 7">Belongs to the cytochrome P450 family.</text>
</comment>
<dbReference type="Proteomes" id="UP000183413">
    <property type="component" value="Unassembled WGS sequence"/>
</dbReference>
<dbReference type="InParanoid" id="A0A1I5X959"/>
<dbReference type="GO" id="GO:0020037">
    <property type="term" value="F:heme binding"/>
    <property type="evidence" value="ECO:0007669"/>
    <property type="project" value="InterPro"/>
</dbReference>
<keyword evidence="9" id="KW-1185">Reference proteome</keyword>
<evidence type="ECO:0000313" key="9">
    <source>
        <dbReference type="Proteomes" id="UP000183413"/>
    </source>
</evidence>
<evidence type="ECO:0000256" key="3">
    <source>
        <dbReference type="ARBA" id="ARBA00022723"/>
    </source>
</evidence>
<dbReference type="SUPFAM" id="SSF48264">
    <property type="entry name" value="Cytochrome P450"/>
    <property type="match status" value="1"/>
</dbReference>
<dbReference type="FunCoup" id="A0A1I5X959">
    <property type="interactions" value="11"/>
</dbReference>
<evidence type="ECO:0000256" key="7">
    <source>
        <dbReference type="RuleBase" id="RU000461"/>
    </source>
</evidence>
<proteinExistence type="inferred from homology"/>
<protein>
    <submittedName>
        <fullName evidence="8">Cytochrome P450</fullName>
    </submittedName>
</protein>
<dbReference type="GO" id="GO:0016705">
    <property type="term" value="F:oxidoreductase activity, acting on paired donors, with incorporation or reduction of molecular oxygen"/>
    <property type="evidence" value="ECO:0007669"/>
    <property type="project" value="InterPro"/>
</dbReference>
<dbReference type="PANTHER" id="PTHR46696:SF1">
    <property type="entry name" value="CYTOCHROME P450 YJIB-RELATED"/>
    <property type="match status" value="1"/>
</dbReference>
<gene>
    <name evidence="8" type="ORF">SAMN04489713_12624</name>
</gene>
<dbReference type="InterPro" id="IPR036396">
    <property type="entry name" value="Cyt_P450_sf"/>
</dbReference>
<dbReference type="PROSITE" id="PS00086">
    <property type="entry name" value="CYTOCHROME_P450"/>
    <property type="match status" value="1"/>
</dbReference>
<dbReference type="GO" id="GO:0005506">
    <property type="term" value="F:iron ion binding"/>
    <property type="evidence" value="ECO:0007669"/>
    <property type="project" value="InterPro"/>
</dbReference>
<sequence>MRNNQEVIYTDAFFRDPHPVYARLREEAPVLKMKDPNGLAYWLITRYDEARAALADERLSKDPRRAWDALRAAGIVSGEPQDATFDLHSVDPPEHTRLRDLVTRAFTPGRVAGLEPRVREITDGLLDAMAAGDTADLIGDFAYPLSLTVISELVGVPAPDLDDFRVWVTAALTPRFVRDPVMSREEGGRRLREYVTDLVAAKAAAEGADAPDLLSALLTAHERDGRLSSAEVVALTQQLLFAGHEPTTNLIGNGMAALFRNPGQLRLLRDRPDLLPAAIEELLRYDGPTARASPRYAVEDIEIGGVTIPEGAVVIVGLAAANRDPGAFDDPDRLDLTRDGRAHVAFGHGIHRCLGVPLARLEGRIALGSLLARFPGIALDRPHDELAWLPFPVFRGLRSLPVRLTGR</sequence>